<dbReference type="OrthoDB" id="7283919at2"/>
<reference evidence="3 4" key="1">
    <citation type="journal article" date="2016" name="Microb. Cell Fact.">
        <title>Dissection of exopolysaccharide biosynthesis in Kozakia baliensis.</title>
        <authorList>
            <person name="Brandt J.U."/>
            <person name="Jakob F."/>
            <person name="Behr J."/>
            <person name="Geissler A.J."/>
            <person name="Vogel R.F."/>
        </authorList>
    </citation>
    <scope>NUCLEOTIDE SEQUENCE [LARGE SCALE GENOMIC DNA]</scope>
    <source>
        <strain evidence="3 4">DSM 14400</strain>
        <plasmid evidence="4">Plasmid pkb14400_1</plasmid>
    </source>
</reference>
<feature type="transmembrane region" description="Helical" evidence="2">
    <location>
        <begin position="67"/>
        <end position="87"/>
    </location>
</feature>
<dbReference type="EMBL" id="CP014675">
    <property type="protein sequence ID" value="AOX18423.1"/>
    <property type="molecule type" value="Genomic_DNA"/>
</dbReference>
<proteinExistence type="predicted"/>
<evidence type="ECO:0000313" key="4">
    <source>
        <dbReference type="Proteomes" id="UP000179145"/>
    </source>
</evidence>
<keyword evidence="2" id="KW-0812">Transmembrane</keyword>
<feature type="region of interest" description="Disordered" evidence="1">
    <location>
        <begin position="1"/>
        <end position="58"/>
    </location>
</feature>
<keyword evidence="4" id="KW-1185">Reference proteome</keyword>
<dbReference type="AlphaFoldDB" id="A0A1D8UXN3"/>
<feature type="compositionally biased region" description="Low complexity" evidence="1">
    <location>
        <begin position="180"/>
        <end position="194"/>
    </location>
</feature>
<dbReference type="RefSeq" id="WP_147061293.1">
    <property type="nucleotide sequence ID" value="NZ_BJVW01000016.1"/>
</dbReference>
<evidence type="ECO:0000256" key="1">
    <source>
        <dbReference type="SAM" id="MobiDB-lite"/>
    </source>
</evidence>
<feature type="compositionally biased region" description="Low complexity" evidence="1">
    <location>
        <begin position="117"/>
        <end position="134"/>
    </location>
</feature>
<keyword evidence="2" id="KW-1133">Transmembrane helix</keyword>
<dbReference type="KEGG" id="kba:A0U89_13980"/>
<sequence>MSPEPVQHYSDYPQSEASTVRRLHTPSPPSPPDNTPRDTDGGSASEPPASPSVNVDNTARPATTRKIILGGAAAGALVLGTIGYVIYPHRAPMPVGQEAGMTAPVTAPNPSRRPQTSRVSSSARPAEAPRSSQPVLTPSAAPGTDLNAMLAFGPKPASVPQPAPPTTAHDASVAPTASKPTPAQAAPARAGTAPDIPHPTDAARDAARLVAAPMATQDQVDVLQLVTMEAALVQQDRAEVAALRAQMQHDRQAELQHEADLNRRLAMLEARKAVSDAADAPQHARDNAAAVAKRALAAAMGSQSPQPTVDGRTVDGRTSIPAQEIPPPQPAPMPRRWVPHYRIVSASPLLAMVQDDNAPAGQPAQYEVQIGANLRGYGVVQSIYQSGTNWVIKTDHGQIL</sequence>
<evidence type="ECO:0000313" key="3">
    <source>
        <dbReference type="EMBL" id="AOX18423.1"/>
    </source>
</evidence>
<name>A0A1D8UXN3_9PROT</name>
<protein>
    <submittedName>
        <fullName evidence="3">Uncharacterized protein</fullName>
    </submittedName>
</protein>
<organism evidence="3 4">
    <name type="scientific">Kozakia baliensis</name>
    <dbReference type="NCBI Taxonomy" id="153496"/>
    <lineage>
        <taxon>Bacteria</taxon>
        <taxon>Pseudomonadati</taxon>
        <taxon>Pseudomonadota</taxon>
        <taxon>Alphaproteobacteria</taxon>
        <taxon>Acetobacterales</taxon>
        <taxon>Acetobacteraceae</taxon>
        <taxon>Kozakia</taxon>
    </lineage>
</organism>
<accession>A0A1D8UXN3</accession>
<feature type="region of interest" description="Disordered" evidence="1">
    <location>
        <begin position="98"/>
        <end position="200"/>
    </location>
</feature>
<dbReference type="Proteomes" id="UP000179145">
    <property type="component" value="Plasmid pKB14400_1"/>
</dbReference>
<gene>
    <name evidence="3" type="ORF">A0U89_13980</name>
</gene>
<keyword evidence="3" id="KW-0614">Plasmid</keyword>
<geneLocation type="plasmid" evidence="4">
    <name>pkb14400_1</name>
</geneLocation>
<evidence type="ECO:0000256" key="2">
    <source>
        <dbReference type="SAM" id="Phobius"/>
    </source>
</evidence>
<keyword evidence="2" id="KW-0472">Membrane</keyword>